<accession>H1DI09</accession>
<dbReference type="InterPro" id="IPR007627">
    <property type="entry name" value="RNA_pol_sigma70_r2"/>
</dbReference>
<dbReference type="InterPro" id="IPR014284">
    <property type="entry name" value="RNA_pol_sigma-70_dom"/>
</dbReference>
<evidence type="ECO:0000259" key="7">
    <source>
        <dbReference type="Pfam" id="PF08281"/>
    </source>
</evidence>
<keyword evidence="2" id="KW-0805">Transcription regulation</keyword>
<name>H1DI09_9BACT</name>
<dbReference type="GO" id="GO:0006352">
    <property type="term" value="P:DNA-templated transcription initiation"/>
    <property type="evidence" value="ECO:0007669"/>
    <property type="project" value="InterPro"/>
</dbReference>
<protein>
    <submittedName>
        <fullName evidence="8">Sigma-70 family RNA polymerase sigma factor</fullName>
    </submittedName>
</protein>
<dbReference type="RefSeq" id="WP_009137042.1">
    <property type="nucleotide sequence ID" value="NZ_JH594596.1"/>
</dbReference>
<proteinExistence type="inferred from homology"/>
<dbReference type="Gene3D" id="1.10.10.10">
    <property type="entry name" value="Winged helix-like DNA-binding domain superfamily/Winged helix DNA-binding domain"/>
    <property type="match status" value="1"/>
</dbReference>
<dbReference type="EMBL" id="ADMC01000024">
    <property type="protein sequence ID" value="EHP46880.1"/>
    <property type="molecule type" value="Genomic_DNA"/>
</dbReference>
<dbReference type="PANTHER" id="PTHR43133:SF8">
    <property type="entry name" value="RNA POLYMERASE SIGMA FACTOR HI_1459-RELATED"/>
    <property type="match status" value="1"/>
</dbReference>
<dbReference type="GO" id="GO:0003677">
    <property type="term" value="F:DNA binding"/>
    <property type="evidence" value="ECO:0007669"/>
    <property type="project" value="UniProtKB-KW"/>
</dbReference>
<feature type="domain" description="RNA polymerase sigma factor 70 region 4 type 2" evidence="7">
    <location>
        <begin position="127"/>
        <end position="177"/>
    </location>
</feature>
<evidence type="ECO:0000256" key="5">
    <source>
        <dbReference type="ARBA" id="ARBA00023163"/>
    </source>
</evidence>
<dbReference type="AlphaFoldDB" id="H1DI09"/>
<dbReference type="InterPro" id="IPR039425">
    <property type="entry name" value="RNA_pol_sigma-70-like"/>
</dbReference>
<comment type="similarity">
    <text evidence="1">Belongs to the sigma-70 factor family. ECF subfamily.</text>
</comment>
<dbReference type="InterPro" id="IPR036388">
    <property type="entry name" value="WH-like_DNA-bd_sf"/>
</dbReference>
<dbReference type="Gene3D" id="1.10.1740.10">
    <property type="match status" value="1"/>
</dbReference>
<feature type="domain" description="RNA polymerase sigma-70 region 2" evidence="6">
    <location>
        <begin position="29"/>
        <end position="94"/>
    </location>
</feature>
<dbReference type="NCBIfam" id="TIGR02937">
    <property type="entry name" value="sigma70-ECF"/>
    <property type="match status" value="1"/>
</dbReference>
<dbReference type="STRING" id="742817.HMPREF9449_01895"/>
<evidence type="ECO:0000313" key="9">
    <source>
        <dbReference type="Proteomes" id="UP000004892"/>
    </source>
</evidence>
<evidence type="ECO:0000256" key="1">
    <source>
        <dbReference type="ARBA" id="ARBA00010641"/>
    </source>
</evidence>
<dbReference type="InterPro" id="IPR013324">
    <property type="entry name" value="RNA_pol_sigma_r3/r4-like"/>
</dbReference>
<dbReference type="InterPro" id="IPR013325">
    <property type="entry name" value="RNA_pol_sigma_r2"/>
</dbReference>
<gene>
    <name evidence="8" type="ORF">HMPREF9449_01895</name>
</gene>
<evidence type="ECO:0000256" key="4">
    <source>
        <dbReference type="ARBA" id="ARBA00023125"/>
    </source>
</evidence>
<evidence type="ECO:0000259" key="6">
    <source>
        <dbReference type="Pfam" id="PF04542"/>
    </source>
</evidence>
<dbReference type="PATRIC" id="fig|742817.3.peg.2017"/>
<evidence type="ECO:0000256" key="2">
    <source>
        <dbReference type="ARBA" id="ARBA00023015"/>
    </source>
</evidence>
<organism evidence="8 9">
    <name type="scientific">Odoribacter laneus YIT 12061</name>
    <dbReference type="NCBI Taxonomy" id="742817"/>
    <lineage>
        <taxon>Bacteria</taxon>
        <taxon>Pseudomonadati</taxon>
        <taxon>Bacteroidota</taxon>
        <taxon>Bacteroidia</taxon>
        <taxon>Bacteroidales</taxon>
        <taxon>Odoribacteraceae</taxon>
        <taxon>Odoribacter</taxon>
    </lineage>
</organism>
<evidence type="ECO:0000313" key="8">
    <source>
        <dbReference type="EMBL" id="EHP46880.1"/>
    </source>
</evidence>
<keyword evidence="9" id="KW-1185">Reference proteome</keyword>
<dbReference type="Pfam" id="PF08281">
    <property type="entry name" value="Sigma70_r4_2"/>
    <property type="match status" value="1"/>
</dbReference>
<dbReference type="Pfam" id="PF04542">
    <property type="entry name" value="Sigma70_r2"/>
    <property type="match status" value="1"/>
</dbReference>
<dbReference type="GeneID" id="98069452"/>
<dbReference type="Proteomes" id="UP000004892">
    <property type="component" value="Unassembled WGS sequence"/>
</dbReference>
<dbReference type="GO" id="GO:0016987">
    <property type="term" value="F:sigma factor activity"/>
    <property type="evidence" value="ECO:0007669"/>
    <property type="project" value="UniProtKB-KW"/>
</dbReference>
<dbReference type="SUPFAM" id="SSF88946">
    <property type="entry name" value="Sigma2 domain of RNA polymerase sigma factors"/>
    <property type="match status" value="1"/>
</dbReference>
<dbReference type="HOGENOM" id="CLU_047691_9_3_10"/>
<reference evidence="8 9" key="1">
    <citation type="submission" date="2012-01" db="EMBL/GenBank/DDBJ databases">
        <title>The Genome Sequence of Odoribacter laneus YIT 12061.</title>
        <authorList>
            <consortium name="The Broad Institute Genome Sequencing Platform"/>
            <person name="Earl A."/>
            <person name="Ward D."/>
            <person name="Feldgarden M."/>
            <person name="Gevers D."/>
            <person name="Morotomi M."/>
            <person name="Young S.K."/>
            <person name="Zeng Q."/>
            <person name="Gargeya S."/>
            <person name="Fitzgerald M."/>
            <person name="Haas B."/>
            <person name="Abouelleil A."/>
            <person name="Alvarado L."/>
            <person name="Arachchi H.M."/>
            <person name="Berlin A."/>
            <person name="Chapman S.B."/>
            <person name="Gearin G."/>
            <person name="Goldberg J."/>
            <person name="Griggs A."/>
            <person name="Gujja S."/>
            <person name="Hansen M."/>
            <person name="Heiman D."/>
            <person name="Howarth C."/>
            <person name="Larimer J."/>
            <person name="Lui A."/>
            <person name="MacDonald P.J.P."/>
            <person name="McCowen C."/>
            <person name="Montmayeur A."/>
            <person name="Murphy C."/>
            <person name="Neiman D."/>
            <person name="Pearson M."/>
            <person name="Priest M."/>
            <person name="Roberts A."/>
            <person name="Saif S."/>
            <person name="Shea T."/>
            <person name="Sisk P."/>
            <person name="Stolte C."/>
            <person name="Sykes S."/>
            <person name="Wortman J."/>
            <person name="Nusbaum C."/>
            <person name="Birren B."/>
        </authorList>
    </citation>
    <scope>NUCLEOTIDE SEQUENCE [LARGE SCALE GENOMIC DNA]</scope>
    <source>
        <strain evidence="8 9">YIT 12061</strain>
    </source>
</reference>
<dbReference type="SUPFAM" id="SSF88659">
    <property type="entry name" value="Sigma3 and sigma4 domains of RNA polymerase sigma factors"/>
    <property type="match status" value="1"/>
</dbReference>
<keyword evidence="3" id="KW-0731">Sigma factor</keyword>
<dbReference type="PANTHER" id="PTHR43133">
    <property type="entry name" value="RNA POLYMERASE ECF-TYPE SIGMA FACTO"/>
    <property type="match status" value="1"/>
</dbReference>
<keyword evidence="5" id="KW-0804">Transcription</keyword>
<evidence type="ECO:0000256" key="3">
    <source>
        <dbReference type="ARBA" id="ARBA00023082"/>
    </source>
</evidence>
<dbReference type="InterPro" id="IPR013249">
    <property type="entry name" value="RNA_pol_sigma70_r4_t2"/>
</dbReference>
<dbReference type="eggNOG" id="COG1595">
    <property type="taxonomic scope" value="Bacteria"/>
</dbReference>
<sequence length="188" mass="22449">MKAVPGNISDEELLAHYRESHKSEQLAELYKRYIPLVYGVALKYFKYSEDAQDAVMDIFEELLTKVQVNDIRLFRPWLYVCVRNYCLMKLRKRSLNPILTLDENFMEFCDDFNLEDIREEDQKEKVLLKCIESLPEKQRISIYRFFMEDRSYKEIEEATGFSLKMIKSFIQNGKRNLKLCMQKKGVIA</sequence>
<comment type="caution">
    <text evidence="8">The sequence shown here is derived from an EMBL/GenBank/DDBJ whole genome shotgun (WGS) entry which is preliminary data.</text>
</comment>
<keyword evidence="4" id="KW-0238">DNA-binding</keyword>